<dbReference type="PANTHER" id="PTHR34427">
    <property type="entry name" value="DUF4283 DOMAIN PROTEIN"/>
    <property type="match status" value="1"/>
</dbReference>
<evidence type="ECO:0008006" key="4">
    <source>
        <dbReference type="Google" id="ProtNLM"/>
    </source>
</evidence>
<dbReference type="AlphaFoldDB" id="A0AAV5MBK4"/>
<evidence type="ECO:0000256" key="1">
    <source>
        <dbReference type="SAM" id="MobiDB-lite"/>
    </source>
</evidence>
<keyword evidence="3" id="KW-1185">Reference proteome</keyword>
<organism evidence="2 3">
    <name type="scientific">Rubroshorea leprosula</name>
    <dbReference type="NCBI Taxonomy" id="152421"/>
    <lineage>
        <taxon>Eukaryota</taxon>
        <taxon>Viridiplantae</taxon>
        <taxon>Streptophyta</taxon>
        <taxon>Embryophyta</taxon>
        <taxon>Tracheophyta</taxon>
        <taxon>Spermatophyta</taxon>
        <taxon>Magnoliopsida</taxon>
        <taxon>eudicotyledons</taxon>
        <taxon>Gunneridae</taxon>
        <taxon>Pentapetalae</taxon>
        <taxon>rosids</taxon>
        <taxon>malvids</taxon>
        <taxon>Malvales</taxon>
        <taxon>Dipterocarpaceae</taxon>
        <taxon>Rubroshorea</taxon>
    </lineage>
</organism>
<accession>A0AAV5MBK4</accession>
<evidence type="ECO:0000313" key="2">
    <source>
        <dbReference type="EMBL" id="GKV46218.1"/>
    </source>
</evidence>
<gene>
    <name evidence="2" type="ORF">SLEP1_g53217</name>
</gene>
<evidence type="ECO:0000313" key="3">
    <source>
        <dbReference type="Proteomes" id="UP001054252"/>
    </source>
</evidence>
<dbReference type="EMBL" id="BPVZ01000204">
    <property type="protein sequence ID" value="GKV46218.1"/>
    <property type="molecule type" value="Genomic_DNA"/>
</dbReference>
<feature type="compositionally biased region" description="Basic and acidic residues" evidence="1">
    <location>
        <begin position="82"/>
        <end position="91"/>
    </location>
</feature>
<name>A0AAV5MBK4_9ROSI</name>
<dbReference type="PANTHER" id="PTHR34427:SF5">
    <property type="entry name" value="DUF4283 DOMAIN-CONTAINING PROTEIN"/>
    <property type="match status" value="1"/>
</dbReference>
<comment type="caution">
    <text evidence="2">The sequence shown here is derived from an EMBL/GenBank/DDBJ whole genome shotgun (WGS) entry which is preliminary data.</text>
</comment>
<sequence>MSRTRLGSGRTRVLMTRDCISKPHHTFSPIFRMTGAMQTCGEHFENLEGYDDGKKEEGERRNYQAVVPKIQDKSYAEVVRGLQERGPKKGGDSLPNQELERRPTSSSNKTKTVHGSFSYRRVWKEKGIGKRWEGIEYNAKPEDYEWLKGCYVGMVHSVEMVRNLQEKFYMEGYFSCRIQAMGGKMVLLDCEEKNELKDLVEMASDWLSQWFEVVRPWTPESVANERFVWVRCQGAPLNVWGLDFFANMACSWGKFICLDDNASKKVRFDIARFLISTPIRNTISVVRQILINGKVCNLKFTEEEFTNSFFSLKHDFFPTLQSDSEENEGWSTESEREKQDFAFAEKYAQANGSCLQEEDDDVAGWLRRGMEKPREHTTSGKEK</sequence>
<proteinExistence type="predicted"/>
<reference evidence="2 3" key="1">
    <citation type="journal article" date="2021" name="Commun. Biol.">
        <title>The genome of Shorea leprosula (Dipterocarpaceae) highlights the ecological relevance of drought in aseasonal tropical rainforests.</title>
        <authorList>
            <person name="Ng K.K.S."/>
            <person name="Kobayashi M.J."/>
            <person name="Fawcett J.A."/>
            <person name="Hatakeyama M."/>
            <person name="Paape T."/>
            <person name="Ng C.H."/>
            <person name="Ang C.C."/>
            <person name="Tnah L.H."/>
            <person name="Lee C.T."/>
            <person name="Nishiyama T."/>
            <person name="Sese J."/>
            <person name="O'Brien M.J."/>
            <person name="Copetti D."/>
            <person name="Mohd Noor M.I."/>
            <person name="Ong R.C."/>
            <person name="Putra M."/>
            <person name="Sireger I.Z."/>
            <person name="Indrioko S."/>
            <person name="Kosugi Y."/>
            <person name="Izuno A."/>
            <person name="Isagi Y."/>
            <person name="Lee S.L."/>
            <person name="Shimizu K.K."/>
        </authorList>
    </citation>
    <scope>NUCLEOTIDE SEQUENCE [LARGE SCALE GENOMIC DNA]</scope>
    <source>
        <strain evidence="2">214</strain>
    </source>
</reference>
<feature type="region of interest" description="Disordered" evidence="1">
    <location>
        <begin position="82"/>
        <end position="112"/>
    </location>
</feature>
<dbReference type="Proteomes" id="UP001054252">
    <property type="component" value="Unassembled WGS sequence"/>
</dbReference>
<protein>
    <recommendedName>
        <fullName evidence="4">DUF4283 domain-containing protein</fullName>
    </recommendedName>
</protein>